<dbReference type="Pfam" id="PF08818">
    <property type="entry name" value="DUF1801"/>
    <property type="match status" value="1"/>
</dbReference>
<reference evidence="2" key="1">
    <citation type="submission" date="2023-02" db="EMBL/GenBank/DDBJ databases">
        <title>Description of Roseinatronobacter alkalisoli sp. nov., an alkaliphilic bacerium isolated from soda soil.</title>
        <authorList>
            <person name="Wei W."/>
        </authorList>
    </citation>
    <scope>NUCLEOTIDE SEQUENCE</scope>
    <source>
        <strain evidence="2">HJB301</strain>
    </source>
</reference>
<dbReference type="SUPFAM" id="SSF159888">
    <property type="entry name" value="YdhG-like"/>
    <property type="match status" value="1"/>
</dbReference>
<name>A0ABT5TGY4_9RHOB</name>
<gene>
    <name evidence="2" type="ORF">PUT78_21405</name>
</gene>
<evidence type="ECO:0000259" key="1">
    <source>
        <dbReference type="Pfam" id="PF08818"/>
    </source>
</evidence>
<dbReference type="Proteomes" id="UP001431784">
    <property type="component" value="Unassembled WGS sequence"/>
</dbReference>
<protein>
    <submittedName>
        <fullName evidence="2">DUF1801 domain-containing protein</fullName>
    </submittedName>
</protein>
<evidence type="ECO:0000313" key="3">
    <source>
        <dbReference type="Proteomes" id="UP001431784"/>
    </source>
</evidence>
<comment type="caution">
    <text evidence="2">The sequence shown here is derived from an EMBL/GenBank/DDBJ whole genome shotgun (WGS) entry which is preliminary data.</text>
</comment>
<keyword evidence="3" id="KW-1185">Reference proteome</keyword>
<feature type="domain" description="YdhG-like" evidence="1">
    <location>
        <begin position="21"/>
        <end position="108"/>
    </location>
</feature>
<organism evidence="2 3">
    <name type="scientific">Roseinatronobacter alkalisoli</name>
    <dbReference type="NCBI Taxonomy" id="3028235"/>
    <lineage>
        <taxon>Bacteria</taxon>
        <taxon>Pseudomonadati</taxon>
        <taxon>Pseudomonadota</taxon>
        <taxon>Alphaproteobacteria</taxon>
        <taxon>Rhodobacterales</taxon>
        <taxon>Paracoccaceae</taxon>
        <taxon>Roseinatronobacter</taxon>
    </lineage>
</organism>
<dbReference type="RefSeq" id="WP_274354286.1">
    <property type="nucleotide sequence ID" value="NZ_JAQZSM010000043.1"/>
</dbReference>
<proteinExistence type="predicted"/>
<dbReference type="Gene3D" id="3.90.1150.200">
    <property type="match status" value="1"/>
</dbReference>
<accession>A0ABT5TGY4</accession>
<dbReference type="InterPro" id="IPR014922">
    <property type="entry name" value="YdhG-like"/>
</dbReference>
<evidence type="ECO:0000313" key="2">
    <source>
        <dbReference type="EMBL" id="MDD7973621.1"/>
    </source>
</evidence>
<dbReference type="EMBL" id="JAQZSM010000043">
    <property type="protein sequence ID" value="MDD7973621.1"/>
    <property type="molecule type" value="Genomic_DNA"/>
</dbReference>
<sequence>MSAVEGLLEDLRQHRGALFPIVVRLRALALASGPQITEEVKYGGILFASRTGFCGVFAYRNHVTLEFSEGHTLPDPHGVLAGQGKVRRHIRIDSEHDIETKHVDDYVKVARAHSDGSS</sequence>